<comment type="cofactor">
    <cofactor evidence="4">
        <name>Mg(2+)</name>
        <dbReference type="ChEBI" id="CHEBI:18420"/>
    </cofactor>
</comment>
<sequence>MDKFLSFAVNIAEQAGKKLSPFFNKTDVSLRGGSLKTTYDFLADALIKQGIEKTFPAHSYLTEETGLVDKRSDYLWIIDPLDGTGNFVNRNPFFAVSVALWFKEKPIVAVMEAPYLQERFIALNNQGAWSINLKSKVKAKAQVSAIAKLDSSYILFCEGGEKNKRRVSDVFDVIYPQTREMRKIGSAVIECAWVGTGRADAYWTIKTNLWDIGAGALFVKEAGGKLLHFNGEPFRWSDFILGKQYDIIFTNGKIKLPKIKF</sequence>
<name>A0A1F5RXI3_9BACT</name>
<evidence type="ECO:0000256" key="1">
    <source>
        <dbReference type="ARBA" id="ARBA00022723"/>
    </source>
</evidence>
<comment type="caution">
    <text evidence="5">The sequence shown here is derived from an EMBL/GenBank/DDBJ whole genome shotgun (WGS) entry which is preliminary data.</text>
</comment>
<feature type="binding site" evidence="4">
    <location>
        <position position="63"/>
    </location>
    <ligand>
        <name>Mg(2+)</name>
        <dbReference type="ChEBI" id="CHEBI:18420"/>
        <label>1</label>
        <note>catalytic</note>
    </ligand>
</feature>
<keyword evidence="1 4" id="KW-0479">Metal-binding</keyword>
<accession>A0A1F5RXI3</accession>
<feature type="binding site" evidence="4">
    <location>
        <position position="81"/>
    </location>
    <ligand>
        <name>Mg(2+)</name>
        <dbReference type="ChEBI" id="CHEBI:18420"/>
        <label>1</label>
        <note>catalytic</note>
    </ligand>
</feature>
<dbReference type="PANTHER" id="PTHR20854:SF4">
    <property type="entry name" value="INOSITOL-1-MONOPHOSPHATASE-RELATED"/>
    <property type="match status" value="1"/>
</dbReference>
<evidence type="ECO:0000256" key="4">
    <source>
        <dbReference type="PIRSR" id="PIRSR600760-2"/>
    </source>
</evidence>
<evidence type="ECO:0000313" key="5">
    <source>
        <dbReference type="EMBL" id="OGF19108.1"/>
    </source>
</evidence>
<dbReference type="GO" id="GO:0008934">
    <property type="term" value="F:inositol monophosphate 1-phosphatase activity"/>
    <property type="evidence" value="ECO:0007669"/>
    <property type="project" value="TreeGrafter"/>
</dbReference>
<protein>
    <recommendedName>
        <fullName evidence="7">Inositol-phosphate phosphatase</fullName>
    </recommendedName>
</protein>
<feature type="binding site" evidence="4">
    <location>
        <position position="211"/>
    </location>
    <ligand>
        <name>Mg(2+)</name>
        <dbReference type="ChEBI" id="CHEBI:18420"/>
        <label>1</label>
        <note>catalytic</note>
    </ligand>
</feature>
<evidence type="ECO:0008006" key="7">
    <source>
        <dbReference type="Google" id="ProtNLM"/>
    </source>
</evidence>
<dbReference type="InterPro" id="IPR020583">
    <property type="entry name" value="Inositol_monoP_metal-BS"/>
</dbReference>
<keyword evidence="3 4" id="KW-0460">Magnesium</keyword>
<organism evidence="5 6">
    <name type="scientific">Candidatus Falkowbacteria bacterium RIFCSPLOWO2_12_FULL_45_10</name>
    <dbReference type="NCBI Taxonomy" id="1797990"/>
    <lineage>
        <taxon>Bacteria</taxon>
        <taxon>Candidatus Falkowiibacteriota</taxon>
    </lineage>
</organism>
<dbReference type="InterPro" id="IPR000760">
    <property type="entry name" value="Inositol_monophosphatase-like"/>
</dbReference>
<proteinExistence type="predicted"/>
<evidence type="ECO:0000256" key="2">
    <source>
        <dbReference type="ARBA" id="ARBA00022801"/>
    </source>
</evidence>
<dbReference type="GO" id="GO:0006020">
    <property type="term" value="P:inositol metabolic process"/>
    <property type="evidence" value="ECO:0007669"/>
    <property type="project" value="TreeGrafter"/>
</dbReference>
<reference evidence="5 6" key="1">
    <citation type="journal article" date="2016" name="Nat. Commun.">
        <title>Thousands of microbial genomes shed light on interconnected biogeochemical processes in an aquifer system.</title>
        <authorList>
            <person name="Anantharaman K."/>
            <person name="Brown C.T."/>
            <person name="Hug L.A."/>
            <person name="Sharon I."/>
            <person name="Castelle C.J."/>
            <person name="Probst A.J."/>
            <person name="Thomas B.C."/>
            <person name="Singh A."/>
            <person name="Wilkins M.J."/>
            <person name="Karaoz U."/>
            <person name="Brodie E.L."/>
            <person name="Williams K.H."/>
            <person name="Hubbard S.S."/>
            <person name="Banfield J.F."/>
        </authorList>
    </citation>
    <scope>NUCLEOTIDE SEQUENCE [LARGE SCALE GENOMIC DNA]</scope>
</reference>
<feature type="binding site" evidence="4">
    <location>
        <position position="79"/>
    </location>
    <ligand>
        <name>Mg(2+)</name>
        <dbReference type="ChEBI" id="CHEBI:18420"/>
        <label>1</label>
        <note>catalytic</note>
    </ligand>
</feature>
<dbReference type="PROSITE" id="PS00629">
    <property type="entry name" value="IMP_1"/>
    <property type="match status" value="1"/>
</dbReference>
<dbReference type="PANTHER" id="PTHR20854">
    <property type="entry name" value="INOSITOL MONOPHOSPHATASE"/>
    <property type="match status" value="1"/>
</dbReference>
<dbReference type="Gene3D" id="3.30.540.10">
    <property type="entry name" value="Fructose-1,6-Bisphosphatase, subunit A, domain 1"/>
    <property type="match status" value="1"/>
</dbReference>
<keyword evidence="2" id="KW-0378">Hydrolase</keyword>
<dbReference type="GO" id="GO:0046872">
    <property type="term" value="F:metal ion binding"/>
    <property type="evidence" value="ECO:0007669"/>
    <property type="project" value="UniProtKB-KW"/>
</dbReference>
<dbReference type="PRINTS" id="PR00377">
    <property type="entry name" value="IMPHPHTASES"/>
</dbReference>
<evidence type="ECO:0000313" key="6">
    <source>
        <dbReference type="Proteomes" id="UP000178682"/>
    </source>
</evidence>
<dbReference type="Gene3D" id="3.40.190.80">
    <property type="match status" value="1"/>
</dbReference>
<gene>
    <name evidence="5" type="ORF">A3G56_03410</name>
</gene>
<evidence type="ECO:0000256" key="3">
    <source>
        <dbReference type="ARBA" id="ARBA00022842"/>
    </source>
</evidence>
<dbReference type="GO" id="GO:0007165">
    <property type="term" value="P:signal transduction"/>
    <property type="evidence" value="ECO:0007669"/>
    <property type="project" value="TreeGrafter"/>
</dbReference>
<dbReference type="AlphaFoldDB" id="A0A1F5RXI3"/>
<dbReference type="Pfam" id="PF00459">
    <property type="entry name" value="Inositol_P"/>
    <property type="match status" value="1"/>
</dbReference>
<feature type="binding site" evidence="4">
    <location>
        <position position="82"/>
    </location>
    <ligand>
        <name>Mg(2+)</name>
        <dbReference type="ChEBI" id="CHEBI:18420"/>
        <label>1</label>
        <note>catalytic</note>
    </ligand>
</feature>
<dbReference type="Proteomes" id="UP000178682">
    <property type="component" value="Unassembled WGS sequence"/>
</dbReference>
<dbReference type="SUPFAM" id="SSF56655">
    <property type="entry name" value="Carbohydrate phosphatase"/>
    <property type="match status" value="1"/>
</dbReference>
<dbReference type="EMBL" id="MFFX01000032">
    <property type="protein sequence ID" value="OGF19108.1"/>
    <property type="molecule type" value="Genomic_DNA"/>
</dbReference>